<evidence type="ECO:0000313" key="1">
    <source>
        <dbReference type="EMBL" id="VVN98132.1"/>
    </source>
</evidence>
<dbReference type="AlphaFoldDB" id="A0A5E7C048"/>
<proteinExistence type="predicted"/>
<accession>A0A5E7C048</accession>
<protein>
    <submittedName>
        <fullName evidence="1">Uncharacterized protein</fullName>
    </submittedName>
</protein>
<reference evidence="1 2" key="1">
    <citation type="submission" date="2019-09" db="EMBL/GenBank/DDBJ databases">
        <authorList>
            <person name="Chandra G."/>
            <person name="Truman W A."/>
        </authorList>
    </citation>
    <scope>NUCLEOTIDE SEQUENCE [LARGE SCALE GENOMIC DNA]</scope>
    <source>
        <strain evidence="1">PS723</strain>
    </source>
</reference>
<dbReference type="Proteomes" id="UP000379480">
    <property type="component" value="Unassembled WGS sequence"/>
</dbReference>
<dbReference type="RefSeq" id="WP_412072489.1">
    <property type="nucleotide sequence ID" value="NZ_CABVHY010000010.1"/>
</dbReference>
<evidence type="ECO:0000313" key="2">
    <source>
        <dbReference type="Proteomes" id="UP000379480"/>
    </source>
</evidence>
<sequence>MDLFRFNVSLLLIAPSISERFGSRRDVVGTQVDVAPIILGRLGGEALGVRPDGGDDSW</sequence>
<dbReference type="EMBL" id="CABVHY010000010">
    <property type="protein sequence ID" value="VVN98132.1"/>
    <property type="molecule type" value="Genomic_DNA"/>
</dbReference>
<organism evidence="1 2">
    <name type="scientific">Pseudomonas fluorescens</name>
    <dbReference type="NCBI Taxonomy" id="294"/>
    <lineage>
        <taxon>Bacteria</taxon>
        <taxon>Pseudomonadati</taxon>
        <taxon>Pseudomonadota</taxon>
        <taxon>Gammaproteobacteria</taxon>
        <taxon>Pseudomonadales</taxon>
        <taxon>Pseudomonadaceae</taxon>
        <taxon>Pseudomonas</taxon>
    </lineage>
</organism>
<name>A0A5E7C048_PSEFL</name>
<gene>
    <name evidence="1" type="ORF">PS723_02420</name>
</gene>